<evidence type="ECO:0000256" key="1">
    <source>
        <dbReference type="ARBA" id="ARBA00004370"/>
    </source>
</evidence>
<feature type="domain" description="G-protein coupled receptors family 1 profile" evidence="9">
    <location>
        <begin position="36"/>
        <end position="279"/>
    </location>
</feature>
<feature type="transmembrane region" description="Helical" evidence="8">
    <location>
        <begin position="57"/>
        <end position="80"/>
    </location>
</feature>
<feature type="transmembrane region" description="Helical" evidence="8">
    <location>
        <begin position="181"/>
        <end position="200"/>
    </location>
</feature>
<evidence type="ECO:0000256" key="7">
    <source>
        <dbReference type="ARBA" id="ARBA00023224"/>
    </source>
</evidence>
<dbReference type="GO" id="GO:0009897">
    <property type="term" value="C:external side of plasma membrane"/>
    <property type="evidence" value="ECO:0007669"/>
    <property type="project" value="TreeGrafter"/>
</dbReference>
<dbReference type="PANTHER" id="PTHR10489">
    <property type="entry name" value="CELL ADHESION MOLECULE"/>
    <property type="match status" value="1"/>
</dbReference>
<gene>
    <name evidence="10" type="ORF">Q7C36_010321</name>
</gene>
<keyword evidence="2 8" id="KW-0812">Transmembrane</keyword>
<evidence type="ECO:0000259" key="9">
    <source>
        <dbReference type="PROSITE" id="PS50262"/>
    </source>
</evidence>
<accession>A0AA88MUS3</accession>
<sequence length="327" mass="37197">MQHLNSYNSSLIAPVSTDNLISSSVVAVCFILGVPGNIAVMVRLSGWLKKGSFTPRLMLSLAISDLLTLIPLPLWIWAVLHEWVFGLVFCKLLSYIMMLSFFCSVLCVVLMSMQRYIQVLHPEKWKKLGRKGQKILLSGMWMLSVVISCYVLVKRNISFDKEGRLQCTLRYQNKAERVLTLIWQIIIFVASFTIVSYFYFQLHRGVNNSAFFSSNSLTKVVTRIVVCFFIFWIPNQIFDIVIIIATLPGNNNLLISAEFGDSVTTALIFFNSCVNPFLYAFSARALQQETAGTNDPNEKMNFSNSLSRAFFLSVYFYSFFVPSNSFL</sequence>
<evidence type="ECO:0000256" key="5">
    <source>
        <dbReference type="ARBA" id="ARBA00023136"/>
    </source>
</evidence>
<organism evidence="10 11">
    <name type="scientific">Tachysurus vachellii</name>
    <name type="common">Darkbarbel catfish</name>
    <name type="synonym">Pelteobagrus vachellii</name>
    <dbReference type="NCBI Taxonomy" id="175792"/>
    <lineage>
        <taxon>Eukaryota</taxon>
        <taxon>Metazoa</taxon>
        <taxon>Chordata</taxon>
        <taxon>Craniata</taxon>
        <taxon>Vertebrata</taxon>
        <taxon>Euteleostomi</taxon>
        <taxon>Actinopterygii</taxon>
        <taxon>Neopterygii</taxon>
        <taxon>Teleostei</taxon>
        <taxon>Ostariophysi</taxon>
        <taxon>Siluriformes</taxon>
        <taxon>Bagridae</taxon>
        <taxon>Tachysurus</taxon>
    </lineage>
</organism>
<dbReference type="EMBL" id="JAVHJS010000010">
    <property type="protein sequence ID" value="KAK2845467.1"/>
    <property type="molecule type" value="Genomic_DNA"/>
</dbReference>
<feature type="transmembrane region" description="Helical" evidence="8">
    <location>
        <begin position="20"/>
        <end position="45"/>
    </location>
</feature>
<feature type="transmembrane region" description="Helical" evidence="8">
    <location>
        <begin position="259"/>
        <end position="281"/>
    </location>
</feature>
<name>A0AA88MUS3_TACVA</name>
<protein>
    <recommendedName>
        <fullName evidence="9">G-protein coupled receptors family 1 profile domain-containing protein</fullName>
    </recommendedName>
</protein>
<feature type="transmembrane region" description="Helical" evidence="8">
    <location>
        <begin position="134"/>
        <end position="153"/>
    </location>
</feature>
<dbReference type="SUPFAM" id="SSF81321">
    <property type="entry name" value="Family A G protein-coupled receptor-like"/>
    <property type="match status" value="1"/>
</dbReference>
<dbReference type="AlphaFoldDB" id="A0AA88MUS3"/>
<dbReference type="Gene3D" id="1.20.1070.10">
    <property type="entry name" value="Rhodopsin 7-helix transmembrane proteins"/>
    <property type="match status" value="1"/>
</dbReference>
<dbReference type="GO" id="GO:0007204">
    <property type="term" value="P:positive regulation of cytosolic calcium ion concentration"/>
    <property type="evidence" value="ECO:0007669"/>
    <property type="project" value="TreeGrafter"/>
</dbReference>
<dbReference type="PRINTS" id="PR00237">
    <property type="entry name" value="GPCRRHODOPSN"/>
</dbReference>
<feature type="transmembrane region" description="Helical" evidence="8">
    <location>
        <begin position="302"/>
        <end position="320"/>
    </location>
</feature>
<dbReference type="GO" id="GO:0006955">
    <property type="term" value="P:immune response"/>
    <property type="evidence" value="ECO:0007669"/>
    <property type="project" value="TreeGrafter"/>
</dbReference>
<reference evidence="10" key="1">
    <citation type="submission" date="2023-08" db="EMBL/GenBank/DDBJ databases">
        <title>Pelteobagrus vachellii genome.</title>
        <authorList>
            <person name="Liu H."/>
        </authorList>
    </citation>
    <scope>NUCLEOTIDE SEQUENCE</scope>
    <source>
        <strain evidence="10">PRFRI_2022a</strain>
        <tissue evidence="10">Muscle</tissue>
    </source>
</reference>
<evidence type="ECO:0000256" key="3">
    <source>
        <dbReference type="ARBA" id="ARBA00022989"/>
    </source>
</evidence>
<dbReference type="GO" id="GO:0060326">
    <property type="term" value="P:cell chemotaxis"/>
    <property type="evidence" value="ECO:0007669"/>
    <property type="project" value="TreeGrafter"/>
</dbReference>
<comment type="caution">
    <text evidence="10">The sequence shown here is derived from an EMBL/GenBank/DDBJ whole genome shotgun (WGS) entry which is preliminary data.</text>
</comment>
<evidence type="ECO:0000313" key="10">
    <source>
        <dbReference type="EMBL" id="KAK2845467.1"/>
    </source>
</evidence>
<keyword evidence="5 8" id="KW-0472">Membrane</keyword>
<evidence type="ECO:0000256" key="6">
    <source>
        <dbReference type="ARBA" id="ARBA00023170"/>
    </source>
</evidence>
<feature type="transmembrane region" description="Helical" evidence="8">
    <location>
        <begin position="92"/>
        <end position="113"/>
    </location>
</feature>
<dbReference type="PANTHER" id="PTHR10489:SF946">
    <property type="entry name" value="LEUKOTRIENE B4 RECEPTOR 1-LIKE"/>
    <property type="match status" value="1"/>
</dbReference>
<keyword evidence="6" id="KW-0675">Receptor</keyword>
<evidence type="ECO:0000313" key="11">
    <source>
        <dbReference type="Proteomes" id="UP001187315"/>
    </source>
</evidence>
<evidence type="ECO:0000256" key="8">
    <source>
        <dbReference type="SAM" id="Phobius"/>
    </source>
</evidence>
<dbReference type="Proteomes" id="UP001187315">
    <property type="component" value="Unassembled WGS sequence"/>
</dbReference>
<dbReference type="Pfam" id="PF00001">
    <property type="entry name" value="7tm_1"/>
    <property type="match status" value="1"/>
</dbReference>
<keyword evidence="7" id="KW-0807">Transducer</keyword>
<proteinExistence type="predicted"/>
<keyword evidence="11" id="KW-1185">Reference proteome</keyword>
<evidence type="ECO:0000256" key="4">
    <source>
        <dbReference type="ARBA" id="ARBA00023040"/>
    </source>
</evidence>
<feature type="transmembrane region" description="Helical" evidence="8">
    <location>
        <begin position="220"/>
        <end position="247"/>
    </location>
</feature>
<comment type="subcellular location">
    <subcellularLocation>
        <location evidence="1">Membrane</location>
    </subcellularLocation>
</comment>
<dbReference type="PROSITE" id="PS50262">
    <property type="entry name" value="G_PROTEIN_RECEP_F1_2"/>
    <property type="match status" value="1"/>
</dbReference>
<dbReference type="InterPro" id="IPR017452">
    <property type="entry name" value="GPCR_Rhodpsn_7TM"/>
</dbReference>
<dbReference type="GO" id="GO:0019722">
    <property type="term" value="P:calcium-mediated signaling"/>
    <property type="evidence" value="ECO:0007669"/>
    <property type="project" value="TreeGrafter"/>
</dbReference>
<dbReference type="GO" id="GO:0019957">
    <property type="term" value="F:C-C chemokine binding"/>
    <property type="evidence" value="ECO:0007669"/>
    <property type="project" value="TreeGrafter"/>
</dbReference>
<evidence type="ECO:0000256" key="2">
    <source>
        <dbReference type="ARBA" id="ARBA00022692"/>
    </source>
</evidence>
<dbReference type="InterPro" id="IPR050119">
    <property type="entry name" value="CCR1-9-like"/>
</dbReference>
<dbReference type="InterPro" id="IPR000276">
    <property type="entry name" value="GPCR_Rhodpsn"/>
</dbReference>
<keyword evidence="4" id="KW-0297">G-protein coupled receptor</keyword>
<keyword evidence="3 8" id="KW-1133">Transmembrane helix</keyword>
<dbReference type="GO" id="GO:0016493">
    <property type="term" value="F:C-C chemokine receptor activity"/>
    <property type="evidence" value="ECO:0007669"/>
    <property type="project" value="TreeGrafter"/>
</dbReference>